<gene>
    <name evidence="2" type="ORF">Tco_0653283</name>
</gene>
<feature type="compositionally biased region" description="Polar residues" evidence="1">
    <location>
        <begin position="143"/>
        <end position="156"/>
    </location>
</feature>
<reference evidence="2" key="1">
    <citation type="journal article" date="2022" name="Int. J. Mol. Sci.">
        <title>Draft Genome of Tanacetum Coccineum: Genomic Comparison of Closely Related Tanacetum-Family Plants.</title>
        <authorList>
            <person name="Yamashiro T."/>
            <person name="Shiraishi A."/>
            <person name="Nakayama K."/>
            <person name="Satake H."/>
        </authorList>
    </citation>
    <scope>NUCLEOTIDE SEQUENCE</scope>
</reference>
<comment type="caution">
    <text evidence="2">The sequence shown here is derived from an EMBL/GenBank/DDBJ whole genome shotgun (WGS) entry which is preliminary data.</text>
</comment>
<name>A0ABQ4WZY0_9ASTR</name>
<organism evidence="2 3">
    <name type="scientific">Tanacetum coccineum</name>
    <dbReference type="NCBI Taxonomy" id="301880"/>
    <lineage>
        <taxon>Eukaryota</taxon>
        <taxon>Viridiplantae</taxon>
        <taxon>Streptophyta</taxon>
        <taxon>Embryophyta</taxon>
        <taxon>Tracheophyta</taxon>
        <taxon>Spermatophyta</taxon>
        <taxon>Magnoliopsida</taxon>
        <taxon>eudicotyledons</taxon>
        <taxon>Gunneridae</taxon>
        <taxon>Pentapetalae</taxon>
        <taxon>asterids</taxon>
        <taxon>campanulids</taxon>
        <taxon>Asterales</taxon>
        <taxon>Asteraceae</taxon>
        <taxon>Asteroideae</taxon>
        <taxon>Anthemideae</taxon>
        <taxon>Anthemidinae</taxon>
        <taxon>Tanacetum</taxon>
    </lineage>
</organism>
<dbReference type="Proteomes" id="UP001151760">
    <property type="component" value="Unassembled WGS sequence"/>
</dbReference>
<sequence length="216" mass="24311">MDDEPMWAADHVVAPTPGSVITIPKTVNEFAIKGSSNSNTDKIMARMDAMTLKMDAQYKELQNHAKKTKPNLDEDDIPITDYKPCDLQKQFNDFMKSQQSTNDFVKETFMDLKTQLEIVAKNHQASIQNLETKLDRLTDKQSGRPSGSLPSNTQPNPKGHNSKAYQPPQSRNEHVNVVFTRSDKSYNPPVNPNGQQNDSETPINFDSDDKDEESTP</sequence>
<evidence type="ECO:0000313" key="2">
    <source>
        <dbReference type="EMBL" id="GJS58499.1"/>
    </source>
</evidence>
<keyword evidence="3" id="KW-1185">Reference proteome</keyword>
<evidence type="ECO:0000256" key="1">
    <source>
        <dbReference type="SAM" id="MobiDB-lite"/>
    </source>
</evidence>
<feature type="region of interest" description="Disordered" evidence="1">
    <location>
        <begin position="130"/>
        <end position="216"/>
    </location>
</feature>
<evidence type="ECO:0000313" key="3">
    <source>
        <dbReference type="Proteomes" id="UP001151760"/>
    </source>
</evidence>
<reference evidence="2" key="2">
    <citation type="submission" date="2022-01" db="EMBL/GenBank/DDBJ databases">
        <authorList>
            <person name="Yamashiro T."/>
            <person name="Shiraishi A."/>
            <person name="Satake H."/>
            <person name="Nakayama K."/>
        </authorList>
    </citation>
    <scope>NUCLEOTIDE SEQUENCE</scope>
</reference>
<proteinExistence type="predicted"/>
<accession>A0ABQ4WZY0</accession>
<dbReference type="EMBL" id="BQNB010009082">
    <property type="protein sequence ID" value="GJS58499.1"/>
    <property type="molecule type" value="Genomic_DNA"/>
</dbReference>
<feature type="compositionally biased region" description="Basic and acidic residues" evidence="1">
    <location>
        <begin position="132"/>
        <end position="142"/>
    </location>
</feature>
<feature type="compositionally biased region" description="Acidic residues" evidence="1">
    <location>
        <begin position="206"/>
        <end position="216"/>
    </location>
</feature>
<evidence type="ECO:0008006" key="4">
    <source>
        <dbReference type="Google" id="ProtNLM"/>
    </source>
</evidence>
<protein>
    <recommendedName>
        <fullName evidence="4">Reverse transcriptase domain-containing protein</fullName>
    </recommendedName>
</protein>
<feature type="compositionally biased region" description="Polar residues" evidence="1">
    <location>
        <begin position="192"/>
        <end position="204"/>
    </location>
</feature>